<evidence type="ECO:0000313" key="5">
    <source>
        <dbReference type="Proteomes" id="UP000515312"/>
    </source>
</evidence>
<dbReference type="PANTHER" id="PTHR43397">
    <property type="entry name" value="ERGOTHIONEINE BIOSYNTHESIS PROTEIN 1"/>
    <property type="match status" value="1"/>
</dbReference>
<dbReference type="EC" id="2.1.1.44" evidence="4"/>
<dbReference type="AlphaFoldDB" id="A0A7G8BLE3"/>
<proteinExistence type="predicted"/>
<dbReference type="InterPro" id="IPR035094">
    <property type="entry name" value="EgtD"/>
</dbReference>
<name>A0A7G8BLE3_9BACT</name>
<dbReference type="Proteomes" id="UP000515312">
    <property type="component" value="Chromosome"/>
</dbReference>
<dbReference type="InterPro" id="IPR019257">
    <property type="entry name" value="MeTrfase_dom"/>
</dbReference>
<dbReference type="InterPro" id="IPR017804">
    <property type="entry name" value="MeTrfase_EgtD-like"/>
</dbReference>
<evidence type="ECO:0000256" key="2">
    <source>
        <dbReference type="ARBA" id="ARBA00022679"/>
    </source>
</evidence>
<evidence type="ECO:0000259" key="3">
    <source>
        <dbReference type="Pfam" id="PF10017"/>
    </source>
</evidence>
<gene>
    <name evidence="4" type="primary">egtD</name>
    <name evidence="4" type="ORF">H7849_05225</name>
</gene>
<dbReference type="KEGG" id="adin:H7849_05225"/>
<keyword evidence="1 4" id="KW-0489">Methyltransferase</keyword>
<dbReference type="GO" id="GO:0032259">
    <property type="term" value="P:methylation"/>
    <property type="evidence" value="ECO:0007669"/>
    <property type="project" value="UniProtKB-KW"/>
</dbReference>
<sequence>MHVLSACPNLPEAAHTPLGSEVYRGLTARPKTLSPWLFYDARGSELFEQITELPEYYPTRTERSILSAHADQIVAAAAGCEELTMIELGAGTATKTGLLLKAAVRRQSEVTYHAIDVSGTALDEAKRRIEAELEGVAVVPRVGDYTQGLGQINADGQRRMVLYIGSSIGNFEPEDAVQLLRDIRKELRAGEKLLLGVDMVKDREILLKAYDDAAHVTAAFNKNALERINSELDADFNLNLFRHRARWNEECSRIEMHLESLIAQSVSIPALELEVKLQRGETIHTENSYKFRDEGVIGLLERADFHLSDHWTDEREWFGVYLATAW</sequence>
<evidence type="ECO:0000313" key="4">
    <source>
        <dbReference type="EMBL" id="QNI33363.1"/>
    </source>
</evidence>
<dbReference type="NCBIfam" id="TIGR03438">
    <property type="entry name" value="egtD_ergothio"/>
    <property type="match status" value="1"/>
</dbReference>
<dbReference type="Gene3D" id="3.40.50.150">
    <property type="entry name" value="Vaccinia Virus protein VP39"/>
    <property type="match status" value="1"/>
</dbReference>
<dbReference type="GO" id="GO:0052706">
    <property type="term" value="F:L-histidine N(alpha)-methyltransferase activity"/>
    <property type="evidence" value="ECO:0007669"/>
    <property type="project" value="UniProtKB-EC"/>
</dbReference>
<accession>A0A7G8BLE3</accession>
<dbReference type="InterPro" id="IPR029063">
    <property type="entry name" value="SAM-dependent_MTases_sf"/>
</dbReference>
<dbReference type="PANTHER" id="PTHR43397:SF1">
    <property type="entry name" value="ERGOTHIONEINE BIOSYNTHESIS PROTEIN 1"/>
    <property type="match status" value="1"/>
</dbReference>
<keyword evidence="2 4" id="KW-0808">Transferase</keyword>
<dbReference type="RefSeq" id="WP_186744732.1">
    <property type="nucleotide sequence ID" value="NZ_CP060394.1"/>
</dbReference>
<dbReference type="PIRSF" id="PIRSF018005">
    <property type="entry name" value="UCP018005"/>
    <property type="match status" value="1"/>
</dbReference>
<dbReference type="InterPro" id="IPR051128">
    <property type="entry name" value="EgtD_Methyltrsf_superfamily"/>
</dbReference>
<reference evidence="4 5" key="1">
    <citation type="submission" date="2020-08" db="EMBL/GenBank/DDBJ databases">
        <title>Edaphobacter telluris sp. nov. and Acidobacterium dinghuensis sp. nov., two acidobacteria isolated from forest soil.</title>
        <authorList>
            <person name="Fu J."/>
            <person name="Qiu L."/>
        </authorList>
    </citation>
    <scope>NUCLEOTIDE SEQUENCE [LARGE SCALE GENOMIC DNA]</scope>
    <source>
        <strain evidence="4">4Y35</strain>
    </source>
</reference>
<dbReference type="Pfam" id="PF10017">
    <property type="entry name" value="Methyltransf_33"/>
    <property type="match status" value="1"/>
</dbReference>
<organism evidence="4 5">
    <name type="scientific">Alloacidobacterium dinghuense</name>
    <dbReference type="NCBI Taxonomy" id="2763107"/>
    <lineage>
        <taxon>Bacteria</taxon>
        <taxon>Pseudomonadati</taxon>
        <taxon>Acidobacteriota</taxon>
        <taxon>Terriglobia</taxon>
        <taxon>Terriglobales</taxon>
        <taxon>Acidobacteriaceae</taxon>
        <taxon>Alloacidobacterium</taxon>
    </lineage>
</organism>
<evidence type="ECO:0000256" key="1">
    <source>
        <dbReference type="ARBA" id="ARBA00022603"/>
    </source>
</evidence>
<keyword evidence="5" id="KW-1185">Reference proteome</keyword>
<dbReference type="SUPFAM" id="SSF53335">
    <property type="entry name" value="S-adenosyl-L-methionine-dependent methyltransferases"/>
    <property type="match status" value="1"/>
</dbReference>
<feature type="domain" description="Histidine-specific methyltransferase SAM-dependent" evidence="3">
    <location>
        <begin position="19"/>
        <end position="324"/>
    </location>
</feature>
<protein>
    <submittedName>
        <fullName evidence="4">L-histidine N(Alpha)-methyltransferase</fullName>
        <ecNumber evidence="4">2.1.1.44</ecNumber>
    </submittedName>
</protein>
<dbReference type="EMBL" id="CP060394">
    <property type="protein sequence ID" value="QNI33363.1"/>
    <property type="molecule type" value="Genomic_DNA"/>
</dbReference>